<dbReference type="InterPro" id="IPR011008">
    <property type="entry name" value="Dimeric_a/b-barrel"/>
</dbReference>
<dbReference type="KEGG" id="schv:BRCON_0086"/>
<sequence length="98" mass="11467">MKHFIVEIIYRKPFDTFGEVVGQHRIYLSKGFEHGMILFSGPQVPRLGGILVARANSIQELAEFLEKDPYKIHGLADYRIVQFDPTRYHSALKEWFEE</sequence>
<evidence type="ECO:0000256" key="1">
    <source>
        <dbReference type="ARBA" id="ARBA00007689"/>
    </source>
</evidence>
<dbReference type="Proteomes" id="UP000262583">
    <property type="component" value="Chromosome"/>
</dbReference>
<comment type="similarity">
    <text evidence="1">Belongs to the YciI family.</text>
</comment>
<dbReference type="Gene3D" id="3.30.70.1060">
    <property type="entry name" value="Dimeric alpha+beta barrel"/>
    <property type="match status" value="1"/>
</dbReference>
<gene>
    <name evidence="3" type="ORF">BRCON_0086</name>
</gene>
<proteinExistence type="inferred from homology"/>
<evidence type="ECO:0000313" key="4">
    <source>
        <dbReference type="Proteomes" id="UP000262583"/>
    </source>
</evidence>
<organism evidence="3 4">
    <name type="scientific">Sumerlaea chitinivorans</name>
    <dbReference type="NCBI Taxonomy" id="2250252"/>
    <lineage>
        <taxon>Bacteria</taxon>
        <taxon>Candidatus Sumerlaeota</taxon>
        <taxon>Candidatus Sumerlaeia</taxon>
        <taxon>Candidatus Sumerlaeales</taxon>
        <taxon>Candidatus Sumerlaeaceae</taxon>
        <taxon>Candidatus Sumerlaea</taxon>
    </lineage>
</organism>
<dbReference type="PANTHER" id="PTHR37828">
    <property type="entry name" value="GSR2449 PROTEIN"/>
    <property type="match status" value="1"/>
</dbReference>
<reference evidence="3 4" key="1">
    <citation type="submission" date="2018-05" db="EMBL/GenBank/DDBJ databases">
        <title>A metagenomic window into the 2 km-deep terrestrial subsurface aquifer revealed taxonomically and functionally diverse microbial community comprising novel uncultured bacterial lineages.</title>
        <authorList>
            <person name="Kadnikov V.V."/>
            <person name="Mardanov A.V."/>
            <person name="Beletsky A.V."/>
            <person name="Banks D."/>
            <person name="Pimenov N.V."/>
            <person name="Frank Y.A."/>
            <person name="Karnachuk O.V."/>
            <person name="Ravin N.V."/>
        </authorList>
    </citation>
    <scope>NUCLEOTIDE SEQUENCE [LARGE SCALE GENOMIC DNA]</scope>
    <source>
        <strain evidence="3">BY</strain>
    </source>
</reference>
<dbReference type="PANTHER" id="PTHR37828:SF1">
    <property type="entry name" value="YCII-RELATED DOMAIN-CONTAINING PROTEIN"/>
    <property type="match status" value="1"/>
</dbReference>
<dbReference type="InterPro" id="IPR005545">
    <property type="entry name" value="YCII"/>
</dbReference>
<name>A0A2Z4Y2D6_SUMC1</name>
<accession>A0A2Z4Y2D6</accession>
<protein>
    <recommendedName>
        <fullName evidence="2">YCII-related domain-containing protein</fullName>
    </recommendedName>
</protein>
<evidence type="ECO:0000313" key="3">
    <source>
        <dbReference type="EMBL" id="AXA34863.1"/>
    </source>
</evidence>
<dbReference type="Pfam" id="PF03795">
    <property type="entry name" value="YCII"/>
    <property type="match status" value="1"/>
</dbReference>
<dbReference type="EMBL" id="CP030759">
    <property type="protein sequence ID" value="AXA34863.1"/>
    <property type="molecule type" value="Genomic_DNA"/>
</dbReference>
<feature type="domain" description="YCII-related" evidence="2">
    <location>
        <begin position="17"/>
        <end position="83"/>
    </location>
</feature>
<dbReference type="SUPFAM" id="SSF54909">
    <property type="entry name" value="Dimeric alpha+beta barrel"/>
    <property type="match status" value="1"/>
</dbReference>
<evidence type="ECO:0000259" key="2">
    <source>
        <dbReference type="Pfam" id="PF03795"/>
    </source>
</evidence>
<dbReference type="AlphaFoldDB" id="A0A2Z4Y2D6"/>